<protein>
    <submittedName>
        <fullName evidence="2">Uncharacterized protein</fullName>
    </submittedName>
</protein>
<name>A0A8H5EQ10_9AGAR</name>
<sequence length="236" mass="26305">MLPLRCPILASDSHIPSWVARYDIDDLSYTVYTQTVHLVKLHLDESSLSSSLKSGNPIKYLVTHGITWGGDAESEKGLGIPEGPEMQKNPLLRKLPSPTLSMWLETRIWTSTTTNTSHFNFDFTTSNLSSPMPDTLLLTPLWVALYDIDDTNTFSHQSYTHFHANRSPRVPVKHISTELGKSSLASSLRSENPTRYLVMLGITRDGDAERENVARVGGNECDGVEEDGRMGEDEDV</sequence>
<dbReference type="EMBL" id="JAACJM010000702">
    <property type="protein sequence ID" value="KAF5308967.1"/>
    <property type="molecule type" value="Genomic_DNA"/>
</dbReference>
<dbReference type="Proteomes" id="UP000559256">
    <property type="component" value="Unassembled WGS sequence"/>
</dbReference>
<evidence type="ECO:0000313" key="2">
    <source>
        <dbReference type="EMBL" id="KAF5308967.1"/>
    </source>
</evidence>
<feature type="region of interest" description="Disordered" evidence="1">
    <location>
        <begin position="215"/>
        <end position="236"/>
    </location>
</feature>
<organism evidence="2 3">
    <name type="scientific">Tetrapyrgos nigripes</name>
    <dbReference type="NCBI Taxonomy" id="182062"/>
    <lineage>
        <taxon>Eukaryota</taxon>
        <taxon>Fungi</taxon>
        <taxon>Dikarya</taxon>
        <taxon>Basidiomycota</taxon>
        <taxon>Agaricomycotina</taxon>
        <taxon>Agaricomycetes</taxon>
        <taxon>Agaricomycetidae</taxon>
        <taxon>Agaricales</taxon>
        <taxon>Marasmiineae</taxon>
        <taxon>Marasmiaceae</taxon>
        <taxon>Tetrapyrgos</taxon>
    </lineage>
</organism>
<evidence type="ECO:0000256" key="1">
    <source>
        <dbReference type="SAM" id="MobiDB-lite"/>
    </source>
</evidence>
<evidence type="ECO:0000313" key="3">
    <source>
        <dbReference type="Proteomes" id="UP000559256"/>
    </source>
</evidence>
<reference evidence="2 3" key="1">
    <citation type="journal article" date="2020" name="ISME J.">
        <title>Uncovering the hidden diversity of litter-decomposition mechanisms in mushroom-forming fungi.</title>
        <authorList>
            <person name="Floudas D."/>
            <person name="Bentzer J."/>
            <person name="Ahren D."/>
            <person name="Johansson T."/>
            <person name="Persson P."/>
            <person name="Tunlid A."/>
        </authorList>
    </citation>
    <scope>NUCLEOTIDE SEQUENCE [LARGE SCALE GENOMIC DNA]</scope>
    <source>
        <strain evidence="2 3">CBS 291.85</strain>
    </source>
</reference>
<dbReference type="OrthoDB" id="2851338at2759"/>
<accession>A0A8H5EQ10</accession>
<comment type="caution">
    <text evidence="2">The sequence shown here is derived from an EMBL/GenBank/DDBJ whole genome shotgun (WGS) entry which is preliminary data.</text>
</comment>
<gene>
    <name evidence="2" type="ORF">D9758_018968</name>
</gene>
<proteinExistence type="predicted"/>
<feature type="compositionally biased region" description="Basic and acidic residues" evidence="1">
    <location>
        <begin position="226"/>
        <end position="236"/>
    </location>
</feature>
<keyword evidence="3" id="KW-1185">Reference proteome</keyword>
<dbReference type="AlphaFoldDB" id="A0A8H5EQ10"/>